<reference evidence="2 3" key="1">
    <citation type="submission" date="2018-11" db="EMBL/GenBank/DDBJ databases">
        <authorList>
            <person name="Li F."/>
        </authorList>
    </citation>
    <scope>NUCLEOTIDE SEQUENCE [LARGE SCALE GENOMIC DNA]</scope>
    <source>
        <strain evidence="2 3">YS17T</strain>
    </source>
</reference>
<dbReference type="NCBIfam" id="NF038403">
    <property type="entry name" value="perm_prefix_1"/>
    <property type="match status" value="1"/>
</dbReference>
<feature type="transmembrane region" description="Helical" evidence="1">
    <location>
        <begin position="209"/>
        <end position="233"/>
    </location>
</feature>
<gene>
    <name evidence="2" type="ORF">EHW97_05535</name>
</gene>
<dbReference type="InterPro" id="IPR047928">
    <property type="entry name" value="Perm_prefix_1"/>
</dbReference>
<evidence type="ECO:0000313" key="3">
    <source>
        <dbReference type="Proteomes" id="UP000275225"/>
    </source>
</evidence>
<keyword evidence="1" id="KW-0812">Transmembrane</keyword>
<feature type="transmembrane region" description="Helical" evidence="1">
    <location>
        <begin position="176"/>
        <end position="197"/>
    </location>
</feature>
<keyword evidence="1" id="KW-1133">Transmembrane helix</keyword>
<dbReference type="OrthoDB" id="3171769at2"/>
<proteinExistence type="predicted"/>
<feature type="transmembrane region" description="Helical" evidence="1">
    <location>
        <begin position="118"/>
        <end position="143"/>
    </location>
</feature>
<dbReference type="RefSeq" id="WP_124236168.1">
    <property type="nucleotide sequence ID" value="NZ_JBHUFI010000003.1"/>
</dbReference>
<evidence type="ECO:0000256" key="1">
    <source>
        <dbReference type="SAM" id="Phobius"/>
    </source>
</evidence>
<name>A0A3N6WUP3_9ACTN</name>
<accession>A0A3N6WUP3</accession>
<evidence type="ECO:0000313" key="2">
    <source>
        <dbReference type="EMBL" id="RQN08712.1"/>
    </source>
</evidence>
<keyword evidence="3" id="KW-1185">Reference proteome</keyword>
<dbReference type="Proteomes" id="UP000275225">
    <property type="component" value="Unassembled WGS sequence"/>
</dbReference>
<organism evidence="2 3">
    <name type="scientific">Aeromicrobium camelliae</name>
    <dbReference type="NCBI Taxonomy" id="1538144"/>
    <lineage>
        <taxon>Bacteria</taxon>
        <taxon>Bacillati</taxon>
        <taxon>Actinomycetota</taxon>
        <taxon>Actinomycetes</taxon>
        <taxon>Propionibacteriales</taxon>
        <taxon>Nocardioidaceae</taxon>
        <taxon>Aeromicrobium</taxon>
    </lineage>
</organism>
<feature type="transmembrane region" description="Helical" evidence="1">
    <location>
        <begin position="81"/>
        <end position="106"/>
    </location>
</feature>
<comment type="caution">
    <text evidence="2">The sequence shown here is derived from an EMBL/GenBank/DDBJ whole genome shotgun (WGS) entry which is preliminary data.</text>
</comment>
<feature type="transmembrane region" description="Helical" evidence="1">
    <location>
        <begin position="279"/>
        <end position="300"/>
    </location>
</feature>
<keyword evidence="1" id="KW-0472">Membrane</keyword>
<protein>
    <submittedName>
        <fullName evidence="2">Uncharacterized protein</fullName>
    </submittedName>
</protein>
<feature type="transmembrane region" description="Helical" evidence="1">
    <location>
        <begin position="240"/>
        <end position="259"/>
    </location>
</feature>
<dbReference type="EMBL" id="RQJX01000005">
    <property type="protein sequence ID" value="RQN08712.1"/>
    <property type="molecule type" value="Genomic_DNA"/>
</dbReference>
<sequence>MSQLNDRYVHAATRFVTDDDERTELDLELRERIADTIDDLRARGLEESAAERQALTELGDPLRLAAEYRSRPMHLIGPRYYFIWLRLLVTLLAIVPAIIAVIDALAGAGAGESAANVLASAVATALSVAVHIAFWTTLVFALIERAAPDGTKETEWTPDRLPELPTSGAARERTDLIASLVFLVTMAVLLVWQPFFVGGERLAVLDPDLWPWWGGALLALIALEAVQAVWVYLRGWTWPAAGATVALSVAFGAILIWLLTTDRLFNPAFIDHVGWNPGWIESATPFFVTVAVVIVAWESIDALVKAGRRGRTVSS</sequence>
<dbReference type="AlphaFoldDB" id="A0A3N6WUP3"/>